<dbReference type="EMBL" id="NFHB01000001">
    <property type="protein sequence ID" value="OUN05195.1"/>
    <property type="molecule type" value="Genomic_DNA"/>
</dbReference>
<dbReference type="Proteomes" id="UP000195772">
    <property type="component" value="Unassembled WGS sequence"/>
</dbReference>
<dbReference type="PRINTS" id="PR00412">
    <property type="entry name" value="EPOXHYDRLASE"/>
</dbReference>
<feature type="domain" description="AB hydrolase-1" evidence="1">
    <location>
        <begin position="25"/>
        <end position="258"/>
    </location>
</feature>
<dbReference type="InterPro" id="IPR000073">
    <property type="entry name" value="AB_hydrolase_1"/>
</dbReference>
<name>A0A1Y3R1M8_9BACT</name>
<gene>
    <name evidence="2" type="ORF">B5G41_02595</name>
</gene>
<organism evidence="2 3">
    <name type="scientific">Alistipes onderdonkii</name>
    <dbReference type="NCBI Taxonomy" id="328813"/>
    <lineage>
        <taxon>Bacteria</taxon>
        <taxon>Pseudomonadati</taxon>
        <taxon>Bacteroidota</taxon>
        <taxon>Bacteroidia</taxon>
        <taxon>Bacteroidales</taxon>
        <taxon>Rikenellaceae</taxon>
        <taxon>Alistipes</taxon>
    </lineage>
</organism>
<accession>A0A1Y3R1M8</accession>
<dbReference type="eggNOG" id="COG2267">
    <property type="taxonomic scope" value="Bacteria"/>
</dbReference>
<dbReference type="Pfam" id="PF12697">
    <property type="entry name" value="Abhydrolase_6"/>
    <property type="match status" value="1"/>
</dbReference>
<dbReference type="GO" id="GO:0016787">
    <property type="term" value="F:hydrolase activity"/>
    <property type="evidence" value="ECO:0007669"/>
    <property type="project" value="UniProtKB-KW"/>
</dbReference>
<dbReference type="RefSeq" id="WP_087401136.1">
    <property type="nucleotide sequence ID" value="NZ_BAAFKZ010000008.1"/>
</dbReference>
<sequence>MTEKFIMAGSTALHVCDSQVGDKCVVLLHGYLESALVWEDFVPYLYKEVRVVTLDLPGHGISVVTGEVHTMDFLADTVADALTALGIGRCTLVGHSMGGYVALAFCERHPGMLDGLVLLSSTPNPDTPEKAENRRREIALVKAGKKDMLARVAPAAGFAEENRTRMQAYIEDLTEQVFLTEDEGIVALLGGMVTRKDQNAMLRSSDVPQLFILGKKDGYIPPEAAEKMVAEHPQAGVVWLEHSGHMGFLEEPETTARAILDFVKSEK</sequence>
<evidence type="ECO:0000259" key="1">
    <source>
        <dbReference type="Pfam" id="PF12697"/>
    </source>
</evidence>
<evidence type="ECO:0000313" key="2">
    <source>
        <dbReference type="EMBL" id="OUN05195.1"/>
    </source>
</evidence>
<dbReference type="InterPro" id="IPR000639">
    <property type="entry name" value="Epox_hydrolase-like"/>
</dbReference>
<dbReference type="InterPro" id="IPR029058">
    <property type="entry name" value="AB_hydrolase_fold"/>
</dbReference>
<reference evidence="3" key="1">
    <citation type="submission" date="2017-04" db="EMBL/GenBank/DDBJ databases">
        <title>Function of individual gut microbiota members based on whole genome sequencing of pure cultures obtained from chicken caecum.</title>
        <authorList>
            <person name="Medvecky M."/>
            <person name="Cejkova D."/>
            <person name="Polansky O."/>
            <person name="Karasova D."/>
            <person name="Kubasova T."/>
            <person name="Cizek A."/>
            <person name="Rychlik I."/>
        </authorList>
    </citation>
    <scope>NUCLEOTIDE SEQUENCE [LARGE SCALE GENOMIC DNA]</scope>
    <source>
        <strain evidence="3">An90</strain>
    </source>
</reference>
<evidence type="ECO:0000313" key="3">
    <source>
        <dbReference type="Proteomes" id="UP000195772"/>
    </source>
</evidence>
<dbReference type="AlphaFoldDB" id="A0A1Y3R1M8"/>
<dbReference type="OrthoDB" id="9780932at2"/>
<dbReference type="InterPro" id="IPR050266">
    <property type="entry name" value="AB_hydrolase_sf"/>
</dbReference>
<proteinExistence type="predicted"/>
<dbReference type="Gene3D" id="3.40.50.1820">
    <property type="entry name" value="alpha/beta hydrolase"/>
    <property type="match status" value="1"/>
</dbReference>
<comment type="caution">
    <text evidence="2">The sequence shown here is derived from an EMBL/GenBank/DDBJ whole genome shotgun (WGS) entry which is preliminary data.</text>
</comment>
<keyword evidence="2" id="KW-0378">Hydrolase</keyword>
<protein>
    <submittedName>
        <fullName evidence="2">Alpha/beta hydrolase</fullName>
    </submittedName>
</protein>
<dbReference type="SUPFAM" id="SSF53474">
    <property type="entry name" value="alpha/beta-Hydrolases"/>
    <property type="match status" value="1"/>
</dbReference>
<dbReference type="PANTHER" id="PTHR43798">
    <property type="entry name" value="MONOACYLGLYCEROL LIPASE"/>
    <property type="match status" value="1"/>
</dbReference>
<dbReference type="PRINTS" id="PR00111">
    <property type="entry name" value="ABHYDROLASE"/>
</dbReference>